<dbReference type="HOGENOM" id="CLU_2883173_0_0_5"/>
<dbReference type="AlphaFoldDB" id="S9S8C0"/>
<dbReference type="Proteomes" id="UP000015346">
    <property type="component" value="Unassembled WGS sequence"/>
</dbReference>
<gene>
    <name evidence="1" type="ORF">ruthe_01235</name>
</gene>
<evidence type="ECO:0008006" key="3">
    <source>
        <dbReference type="Google" id="ProtNLM"/>
    </source>
</evidence>
<name>S9S8C0_9RHOB</name>
<proteinExistence type="predicted"/>
<evidence type="ECO:0000313" key="2">
    <source>
        <dbReference type="Proteomes" id="UP000015346"/>
    </source>
</evidence>
<accession>S9S8C0</accession>
<protein>
    <recommendedName>
        <fullName evidence="3">Response regulatory domain-containing protein</fullName>
    </recommendedName>
</protein>
<dbReference type="EMBL" id="AOLV01000010">
    <property type="protein sequence ID" value="EPX86420.1"/>
    <property type="molecule type" value="Genomic_DNA"/>
</dbReference>
<dbReference type="RefSeq" id="WP_021097328.1">
    <property type="nucleotide sequence ID" value="NZ_KE557320.1"/>
</dbReference>
<reference evidence="1 2" key="1">
    <citation type="journal article" date="2013" name="Stand. Genomic Sci.">
        <title>Genome sequence of the reddish-pigmented Rubellimicrobium thermophilum type strain (DSM 16684(T)), a member of the Roseobacter clade.</title>
        <authorList>
            <person name="Fiebig A."/>
            <person name="Riedel T."/>
            <person name="Gronow S."/>
            <person name="Petersen J."/>
            <person name="Klenk H.P."/>
            <person name="Goker M."/>
        </authorList>
    </citation>
    <scope>NUCLEOTIDE SEQUENCE [LARGE SCALE GENOMIC DNA]</scope>
    <source>
        <strain evidence="1 2">DSM 16684</strain>
    </source>
</reference>
<comment type="caution">
    <text evidence="1">The sequence shown here is derived from an EMBL/GenBank/DDBJ whole genome shotgun (WGS) entry which is preliminary data.</text>
</comment>
<keyword evidence="2" id="KW-1185">Reference proteome</keyword>
<organism evidence="1 2">
    <name type="scientific">Rubellimicrobium thermophilum DSM 16684</name>
    <dbReference type="NCBI Taxonomy" id="1123069"/>
    <lineage>
        <taxon>Bacteria</taxon>
        <taxon>Pseudomonadati</taxon>
        <taxon>Pseudomonadota</taxon>
        <taxon>Alphaproteobacteria</taxon>
        <taxon>Rhodobacterales</taxon>
        <taxon>Roseobacteraceae</taxon>
        <taxon>Rubellimicrobium</taxon>
    </lineage>
</organism>
<sequence>MDPMLAARQAIVLHDDDCVRDDVGSALGMAGFDVRSTACLEEAGVWARAGVDALLAGERVGGA</sequence>
<dbReference type="STRING" id="1123069.ruthe_01235"/>
<evidence type="ECO:0000313" key="1">
    <source>
        <dbReference type="EMBL" id="EPX86420.1"/>
    </source>
</evidence>